<sequence length="176" mass="20299">MDLIIRKENPEDFKAVFKLIEKAFENERMSDHKEQFLVERLRKSNAFVPPLSMVAETEKKIVGHILLTKLKIKNEHNEFESLALAPISVLPEYQRNGIGGMLIKEAHEKAKELGFQSVVLVGHEKYYPKFGYKQADLFGIKLPFEVPKENCMAIELPENGLENVSGMVKYPKEFYE</sequence>
<gene>
    <name evidence="2" type="ORF">I6U50_01190</name>
</gene>
<name>A0ABS0TF18_9FLAO</name>
<dbReference type="EMBL" id="JAEHNY010000001">
    <property type="protein sequence ID" value="MBI6118629.1"/>
    <property type="molecule type" value="Genomic_DNA"/>
</dbReference>
<dbReference type="PROSITE" id="PS51186">
    <property type="entry name" value="GNAT"/>
    <property type="match status" value="1"/>
</dbReference>
<reference evidence="2 3" key="1">
    <citation type="submission" date="2020-12" db="EMBL/GenBank/DDBJ databases">
        <title>Salegentibacter orientalis sp. nov., isolated from costal sediment.</title>
        <authorList>
            <person name="Lian F.-B."/>
        </authorList>
    </citation>
    <scope>NUCLEOTIDE SEQUENCE [LARGE SCALE GENOMIC DNA]</scope>
    <source>
        <strain evidence="2 3">F60176</strain>
    </source>
</reference>
<dbReference type="InterPro" id="IPR000182">
    <property type="entry name" value="GNAT_dom"/>
</dbReference>
<comment type="caution">
    <text evidence="2">The sequence shown here is derived from an EMBL/GenBank/DDBJ whole genome shotgun (WGS) entry which is preliminary data.</text>
</comment>
<dbReference type="PANTHER" id="PTHR43617">
    <property type="entry name" value="L-AMINO ACID N-ACETYLTRANSFERASE"/>
    <property type="match status" value="1"/>
</dbReference>
<feature type="domain" description="N-acetyltransferase" evidence="1">
    <location>
        <begin position="3"/>
        <end position="157"/>
    </location>
</feature>
<dbReference type="Pfam" id="PF13527">
    <property type="entry name" value="Acetyltransf_9"/>
    <property type="match status" value="1"/>
</dbReference>
<dbReference type="InterPro" id="IPR016181">
    <property type="entry name" value="Acyl_CoA_acyltransferase"/>
</dbReference>
<dbReference type="RefSeq" id="WP_198637567.1">
    <property type="nucleotide sequence ID" value="NZ_JAEHNY010000001.1"/>
</dbReference>
<evidence type="ECO:0000259" key="1">
    <source>
        <dbReference type="PROSITE" id="PS51186"/>
    </source>
</evidence>
<evidence type="ECO:0000313" key="3">
    <source>
        <dbReference type="Proteomes" id="UP000635665"/>
    </source>
</evidence>
<dbReference type="SUPFAM" id="SSF55729">
    <property type="entry name" value="Acyl-CoA N-acyltransferases (Nat)"/>
    <property type="match status" value="1"/>
</dbReference>
<organism evidence="2 3">
    <name type="scientific">Salegentibacter maritimus</name>
    <dbReference type="NCBI Taxonomy" id="2794347"/>
    <lineage>
        <taxon>Bacteria</taxon>
        <taxon>Pseudomonadati</taxon>
        <taxon>Bacteroidota</taxon>
        <taxon>Flavobacteriia</taxon>
        <taxon>Flavobacteriales</taxon>
        <taxon>Flavobacteriaceae</taxon>
        <taxon>Salegentibacter</taxon>
    </lineage>
</organism>
<dbReference type="CDD" id="cd04301">
    <property type="entry name" value="NAT_SF"/>
    <property type="match status" value="1"/>
</dbReference>
<dbReference type="Gene3D" id="3.40.630.30">
    <property type="match status" value="1"/>
</dbReference>
<accession>A0ABS0TF18</accession>
<dbReference type="Proteomes" id="UP000635665">
    <property type="component" value="Unassembled WGS sequence"/>
</dbReference>
<evidence type="ECO:0000313" key="2">
    <source>
        <dbReference type="EMBL" id="MBI6118629.1"/>
    </source>
</evidence>
<dbReference type="InterPro" id="IPR050276">
    <property type="entry name" value="MshD_Acetyltransferase"/>
</dbReference>
<protein>
    <submittedName>
        <fullName evidence="2">N-acetyltransferase</fullName>
    </submittedName>
</protein>
<keyword evidence="3" id="KW-1185">Reference proteome</keyword>
<dbReference type="PANTHER" id="PTHR43617:SF2">
    <property type="entry name" value="UPF0039 PROTEIN SLL0451"/>
    <property type="match status" value="1"/>
</dbReference>
<proteinExistence type="predicted"/>